<sequence>MSGFPGNLSDSQKEKLRKFKENVSDVLKPEHDDVLLLKFLRARKFDLKRTEKMLRMDIKWREENKVSTILDWYKIPEVFEKYWCGGVCGLDKEGHAIYISPVGNFDPKGVLFSAKASDILKTYIHSIEYQFRSHKWFSEQSQRGLKHTEGSLMIFDMENLGVHHLWKPAIDMFIKTAVIAEQHYPELIYRLFIIRAPKIFPVTYSLVKPFLREDTRKKIQVLGSNWKEVLLKQIDPDQLPVYWGGTKTDPDGNEMCTSLIRVGGKIPKSFYLKDREPPHTLTTHEVSRGGVIEFKYEVKNANSVMRYEFQTDCSDIKFGFDLVDAKGKKTAILKLEKYNSHMVPENGEIMIAEPGTYVARFDNSHSWTKSKKLSYWLELLEPSDVEPEFQEMVEGANSMNLND</sequence>
<dbReference type="SUPFAM" id="SSF46938">
    <property type="entry name" value="CRAL/TRIO N-terminal domain"/>
    <property type="match status" value="1"/>
</dbReference>
<dbReference type="PANTHER" id="PTHR23324:SF83">
    <property type="entry name" value="SEC14-LIKE PROTEIN 2"/>
    <property type="match status" value="1"/>
</dbReference>
<evidence type="ECO:0000313" key="3">
    <source>
        <dbReference type="EnsemblMetazoa" id="XP_030846866"/>
    </source>
</evidence>
<dbReference type="InterPro" id="IPR036598">
    <property type="entry name" value="GOLD_dom_sf"/>
</dbReference>
<dbReference type="OrthoDB" id="1434354at2759"/>
<dbReference type="PANTHER" id="PTHR23324">
    <property type="entry name" value="SEC14 RELATED PROTEIN"/>
    <property type="match status" value="1"/>
</dbReference>
<proteinExistence type="predicted"/>
<dbReference type="RefSeq" id="XP_030846866.1">
    <property type="nucleotide sequence ID" value="XM_030991006.1"/>
</dbReference>
<evidence type="ECO:0000313" key="4">
    <source>
        <dbReference type="Proteomes" id="UP000007110"/>
    </source>
</evidence>
<reference evidence="3" key="2">
    <citation type="submission" date="2021-01" db="UniProtKB">
        <authorList>
            <consortium name="EnsemblMetazoa"/>
        </authorList>
    </citation>
    <scope>IDENTIFICATION</scope>
</reference>
<evidence type="ECO:0000259" key="1">
    <source>
        <dbReference type="PROSITE" id="PS50191"/>
    </source>
</evidence>
<name>A0A7M7P651_STRPU</name>
<dbReference type="SUPFAM" id="SSF52087">
    <property type="entry name" value="CRAL/TRIO domain"/>
    <property type="match status" value="1"/>
</dbReference>
<dbReference type="KEGG" id="spu:590690"/>
<dbReference type="Proteomes" id="UP000007110">
    <property type="component" value="Unassembled WGS sequence"/>
</dbReference>
<dbReference type="GO" id="GO:0005737">
    <property type="term" value="C:cytoplasm"/>
    <property type="evidence" value="ECO:0000318"/>
    <property type="project" value="GO_Central"/>
</dbReference>
<dbReference type="AlphaFoldDB" id="A0A7M7P651"/>
<dbReference type="InterPro" id="IPR036273">
    <property type="entry name" value="CRAL/TRIO_N_dom_sf"/>
</dbReference>
<organism evidence="3 4">
    <name type="scientific">Strongylocentrotus purpuratus</name>
    <name type="common">Purple sea urchin</name>
    <dbReference type="NCBI Taxonomy" id="7668"/>
    <lineage>
        <taxon>Eukaryota</taxon>
        <taxon>Metazoa</taxon>
        <taxon>Echinodermata</taxon>
        <taxon>Eleutherozoa</taxon>
        <taxon>Echinozoa</taxon>
        <taxon>Echinoidea</taxon>
        <taxon>Euechinoidea</taxon>
        <taxon>Echinacea</taxon>
        <taxon>Camarodonta</taxon>
        <taxon>Echinidea</taxon>
        <taxon>Strongylocentrotidae</taxon>
        <taxon>Strongylocentrotus</taxon>
    </lineage>
</organism>
<keyword evidence="4" id="KW-1185">Reference proteome</keyword>
<accession>A0A7M7P651</accession>
<dbReference type="InParanoid" id="A0A7M7P651"/>
<dbReference type="PROSITE" id="PS50191">
    <property type="entry name" value="CRAL_TRIO"/>
    <property type="match status" value="1"/>
</dbReference>
<evidence type="ECO:0008006" key="5">
    <source>
        <dbReference type="Google" id="ProtNLM"/>
    </source>
</evidence>
<dbReference type="InterPro" id="IPR051064">
    <property type="entry name" value="SEC14/CRAL-TRIO_domain"/>
</dbReference>
<dbReference type="SUPFAM" id="SSF101576">
    <property type="entry name" value="Supernatant protein factor (SPF), C-terminal domain"/>
    <property type="match status" value="1"/>
</dbReference>
<dbReference type="PROSITE" id="PS50866">
    <property type="entry name" value="GOLD"/>
    <property type="match status" value="1"/>
</dbReference>
<dbReference type="EnsemblMetazoa" id="XM_030991006">
    <property type="protein sequence ID" value="XP_030846866"/>
    <property type="gene ID" value="LOC590690"/>
</dbReference>
<dbReference type="GeneID" id="590690"/>
<dbReference type="Gene3D" id="3.40.525.10">
    <property type="entry name" value="CRAL-TRIO lipid binding domain"/>
    <property type="match status" value="1"/>
</dbReference>
<protein>
    <recommendedName>
        <fullName evidence="5">SEC14-like protein 2</fullName>
    </recommendedName>
</protein>
<dbReference type="PRINTS" id="PR00180">
    <property type="entry name" value="CRETINALDHBP"/>
</dbReference>
<dbReference type="CDD" id="cd00170">
    <property type="entry name" value="SEC14"/>
    <property type="match status" value="1"/>
</dbReference>
<feature type="domain" description="GOLD" evidence="2">
    <location>
        <begin position="279"/>
        <end position="379"/>
    </location>
</feature>
<reference evidence="4" key="1">
    <citation type="submission" date="2015-02" db="EMBL/GenBank/DDBJ databases">
        <title>Genome sequencing for Strongylocentrotus purpuratus.</title>
        <authorList>
            <person name="Murali S."/>
            <person name="Liu Y."/>
            <person name="Vee V."/>
            <person name="English A."/>
            <person name="Wang M."/>
            <person name="Skinner E."/>
            <person name="Han Y."/>
            <person name="Muzny D.M."/>
            <person name="Worley K.C."/>
            <person name="Gibbs R.A."/>
        </authorList>
    </citation>
    <scope>NUCLEOTIDE SEQUENCE</scope>
</reference>
<dbReference type="SMART" id="SM01100">
    <property type="entry name" value="CRAL_TRIO_N"/>
    <property type="match status" value="1"/>
</dbReference>
<evidence type="ECO:0000259" key="2">
    <source>
        <dbReference type="PROSITE" id="PS50866"/>
    </source>
</evidence>
<dbReference type="SMART" id="SM00516">
    <property type="entry name" value="SEC14"/>
    <property type="match status" value="1"/>
</dbReference>
<dbReference type="Pfam" id="PF00650">
    <property type="entry name" value="CRAL_TRIO"/>
    <property type="match status" value="1"/>
</dbReference>
<dbReference type="Pfam" id="PF03765">
    <property type="entry name" value="CRAL_TRIO_N"/>
    <property type="match status" value="1"/>
</dbReference>
<dbReference type="InterPro" id="IPR036865">
    <property type="entry name" value="CRAL-TRIO_dom_sf"/>
</dbReference>
<dbReference type="InterPro" id="IPR009038">
    <property type="entry name" value="GOLD_dom"/>
</dbReference>
<dbReference type="OMA" id="LWKPGIE"/>
<dbReference type="InterPro" id="IPR011074">
    <property type="entry name" value="CRAL/TRIO_N_dom"/>
</dbReference>
<dbReference type="InterPro" id="IPR001251">
    <property type="entry name" value="CRAL-TRIO_dom"/>
</dbReference>
<feature type="domain" description="CRAL-TRIO" evidence="1">
    <location>
        <begin position="75"/>
        <end position="251"/>
    </location>
</feature>
<dbReference type="Gene3D" id="2.60.120.680">
    <property type="entry name" value="GOLD domain"/>
    <property type="match status" value="1"/>
</dbReference>